<proteinExistence type="predicted"/>
<gene>
    <name evidence="1" type="ORF">M5K25_006011</name>
</gene>
<sequence>MPPSGLDKIMNCRGLLKVMGPMNSGGPHPKSTLYSGIPIQLATAISVAAKFPADLASRCISS</sequence>
<name>A0ABD0VBS8_DENTH</name>
<keyword evidence="2" id="KW-1185">Reference proteome</keyword>
<evidence type="ECO:0000313" key="2">
    <source>
        <dbReference type="Proteomes" id="UP001552299"/>
    </source>
</evidence>
<reference evidence="1 2" key="1">
    <citation type="journal article" date="2024" name="Plant Biotechnol. J.">
        <title>Dendrobium thyrsiflorum genome and its molecular insights into genes involved in important horticultural traits.</title>
        <authorList>
            <person name="Chen B."/>
            <person name="Wang J.Y."/>
            <person name="Zheng P.J."/>
            <person name="Li K.L."/>
            <person name="Liang Y.M."/>
            <person name="Chen X.F."/>
            <person name="Zhang C."/>
            <person name="Zhao X."/>
            <person name="He X."/>
            <person name="Zhang G.Q."/>
            <person name="Liu Z.J."/>
            <person name="Xu Q."/>
        </authorList>
    </citation>
    <scope>NUCLEOTIDE SEQUENCE [LARGE SCALE GENOMIC DNA]</scope>
    <source>
        <strain evidence="1">GZMU011</strain>
    </source>
</reference>
<protein>
    <submittedName>
        <fullName evidence="1">Uncharacterized protein</fullName>
    </submittedName>
</protein>
<evidence type="ECO:0000313" key="1">
    <source>
        <dbReference type="EMBL" id="KAL0922051.1"/>
    </source>
</evidence>
<dbReference type="Proteomes" id="UP001552299">
    <property type="component" value="Unassembled WGS sequence"/>
</dbReference>
<dbReference type="EMBL" id="JANQDX010000006">
    <property type="protein sequence ID" value="KAL0922051.1"/>
    <property type="molecule type" value="Genomic_DNA"/>
</dbReference>
<organism evidence="1 2">
    <name type="scientific">Dendrobium thyrsiflorum</name>
    <name type="common">Pinecone-like raceme dendrobium</name>
    <name type="synonym">Orchid</name>
    <dbReference type="NCBI Taxonomy" id="117978"/>
    <lineage>
        <taxon>Eukaryota</taxon>
        <taxon>Viridiplantae</taxon>
        <taxon>Streptophyta</taxon>
        <taxon>Embryophyta</taxon>
        <taxon>Tracheophyta</taxon>
        <taxon>Spermatophyta</taxon>
        <taxon>Magnoliopsida</taxon>
        <taxon>Liliopsida</taxon>
        <taxon>Asparagales</taxon>
        <taxon>Orchidaceae</taxon>
        <taxon>Epidendroideae</taxon>
        <taxon>Malaxideae</taxon>
        <taxon>Dendrobiinae</taxon>
        <taxon>Dendrobium</taxon>
    </lineage>
</organism>
<dbReference type="AlphaFoldDB" id="A0ABD0VBS8"/>
<comment type="caution">
    <text evidence="1">The sequence shown here is derived from an EMBL/GenBank/DDBJ whole genome shotgun (WGS) entry which is preliminary data.</text>
</comment>
<accession>A0ABD0VBS8</accession>